<dbReference type="PROSITE" id="PS51819">
    <property type="entry name" value="VOC"/>
    <property type="match status" value="1"/>
</dbReference>
<dbReference type="PANTHER" id="PTHR43048">
    <property type="entry name" value="METHYLMALONYL-COA EPIMERASE"/>
    <property type="match status" value="1"/>
</dbReference>
<dbReference type="EMBL" id="JAERRJ010000018">
    <property type="protein sequence ID" value="MBL1079695.1"/>
    <property type="molecule type" value="Genomic_DNA"/>
</dbReference>
<gene>
    <name evidence="3" type="ORF">JK358_35355</name>
</gene>
<keyword evidence="1" id="KW-0479">Metal-binding</keyword>
<dbReference type="InterPro" id="IPR051785">
    <property type="entry name" value="MMCE/EMCE_epimerase"/>
</dbReference>
<dbReference type="Pfam" id="PF13669">
    <property type="entry name" value="Glyoxalase_4"/>
    <property type="match status" value="1"/>
</dbReference>
<feature type="domain" description="VOC" evidence="2">
    <location>
        <begin position="5"/>
        <end position="144"/>
    </location>
</feature>
<dbReference type="InterPro" id="IPR037523">
    <property type="entry name" value="VOC_core"/>
</dbReference>
<organism evidence="3 4">
    <name type="scientific">Nocardia acididurans</name>
    <dbReference type="NCBI Taxonomy" id="2802282"/>
    <lineage>
        <taxon>Bacteria</taxon>
        <taxon>Bacillati</taxon>
        <taxon>Actinomycetota</taxon>
        <taxon>Actinomycetes</taxon>
        <taxon>Mycobacteriales</taxon>
        <taxon>Nocardiaceae</taxon>
        <taxon>Nocardia</taxon>
    </lineage>
</organism>
<evidence type="ECO:0000313" key="3">
    <source>
        <dbReference type="EMBL" id="MBL1079695.1"/>
    </source>
</evidence>
<dbReference type="SUPFAM" id="SSF54593">
    <property type="entry name" value="Glyoxalase/Bleomycin resistance protein/Dihydroxybiphenyl dioxygenase"/>
    <property type="match status" value="1"/>
</dbReference>
<dbReference type="InterPro" id="IPR029068">
    <property type="entry name" value="Glyas_Bleomycin-R_OHBP_Dase"/>
</dbReference>
<reference evidence="3 4" key="1">
    <citation type="submission" date="2021-01" db="EMBL/GenBank/DDBJ databases">
        <title>WGS of actinomycetes isolated from Thailand.</title>
        <authorList>
            <person name="Thawai C."/>
        </authorList>
    </citation>
    <scope>NUCLEOTIDE SEQUENCE [LARGE SCALE GENOMIC DNA]</scope>
    <source>
        <strain evidence="3 4">LPG 2</strain>
    </source>
</reference>
<sequence>MTVQRMDNVGIVLEDLDAAITFFAELGLELEGRMAISEPWAAKIVGLDSQELDVATMRTPDGHSKLELMSFRSPQAIRTEPHPAPPNALGIRRLMFAVDDIDEVIARLSALGAELMGEVGQFENLFRLCYLRGPEGIMVALAERIG</sequence>
<evidence type="ECO:0000256" key="1">
    <source>
        <dbReference type="ARBA" id="ARBA00022723"/>
    </source>
</evidence>
<dbReference type="Gene3D" id="3.10.180.10">
    <property type="entry name" value="2,3-Dihydroxybiphenyl 1,2-Dioxygenase, domain 1"/>
    <property type="match status" value="1"/>
</dbReference>
<accession>A0ABS1MI31</accession>
<proteinExistence type="predicted"/>
<dbReference type="PANTHER" id="PTHR43048:SF5">
    <property type="entry name" value="BLR5325 PROTEIN"/>
    <property type="match status" value="1"/>
</dbReference>
<protein>
    <submittedName>
        <fullName evidence="3">VOC family protein</fullName>
    </submittedName>
</protein>
<dbReference type="RefSeq" id="WP_201956988.1">
    <property type="nucleotide sequence ID" value="NZ_JAERRJ010000018.1"/>
</dbReference>
<comment type="caution">
    <text evidence="3">The sequence shown here is derived from an EMBL/GenBank/DDBJ whole genome shotgun (WGS) entry which is preliminary data.</text>
</comment>
<dbReference type="CDD" id="cd08353">
    <property type="entry name" value="VOC_like"/>
    <property type="match status" value="1"/>
</dbReference>
<dbReference type="Proteomes" id="UP000602198">
    <property type="component" value="Unassembled WGS sequence"/>
</dbReference>
<evidence type="ECO:0000313" key="4">
    <source>
        <dbReference type="Proteomes" id="UP000602198"/>
    </source>
</evidence>
<keyword evidence="4" id="KW-1185">Reference proteome</keyword>
<name>A0ABS1MI31_9NOCA</name>
<evidence type="ECO:0000259" key="2">
    <source>
        <dbReference type="PROSITE" id="PS51819"/>
    </source>
</evidence>